<protein>
    <recommendedName>
        <fullName evidence="4">Response regulatory domain-containing protein</fullName>
    </recommendedName>
</protein>
<dbReference type="InterPro" id="IPR050595">
    <property type="entry name" value="Bact_response_regulator"/>
</dbReference>
<dbReference type="CDD" id="cd00156">
    <property type="entry name" value="REC"/>
    <property type="match status" value="1"/>
</dbReference>
<dbReference type="PANTHER" id="PTHR44591">
    <property type="entry name" value="STRESS RESPONSE REGULATOR PROTEIN 1"/>
    <property type="match status" value="1"/>
</dbReference>
<feature type="domain" description="Response regulatory" evidence="4">
    <location>
        <begin position="6"/>
        <end position="121"/>
    </location>
</feature>
<dbReference type="SUPFAM" id="SSF102588">
    <property type="entry name" value="LmbE-like"/>
    <property type="match status" value="1"/>
</dbReference>
<evidence type="ECO:0000256" key="3">
    <source>
        <dbReference type="PROSITE-ProRule" id="PRU00169"/>
    </source>
</evidence>
<dbReference type="PROSITE" id="PS50110">
    <property type="entry name" value="RESPONSE_REGULATORY"/>
    <property type="match status" value="1"/>
</dbReference>
<feature type="modified residue" description="4-aspartylphosphate" evidence="3">
    <location>
        <position position="56"/>
    </location>
</feature>
<dbReference type="Gene3D" id="3.40.50.2300">
    <property type="match status" value="1"/>
</dbReference>
<accession>A0A916S9D2</accession>
<dbReference type="RefSeq" id="WP_188508785.1">
    <property type="nucleotide sequence ID" value="NZ_BMGB01000001.1"/>
</dbReference>
<reference evidence="5" key="2">
    <citation type="submission" date="2020-09" db="EMBL/GenBank/DDBJ databases">
        <authorList>
            <person name="Sun Q."/>
            <person name="Zhou Y."/>
        </authorList>
    </citation>
    <scope>NUCLEOTIDE SEQUENCE</scope>
    <source>
        <strain evidence="5">CGMCC 1.12813</strain>
    </source>
</reference>
<proteinExistence type="predicted"/>
<evidence type="ECO:0000256" key="2">
    <source>
        <dbReference type="ARBA" id="ARBA00022833"/>
    </source>
</evidence>
<name>A0A916S9D2_9MICO</name>
<gene>
    <name evidence="5" type="ORF">GCM10010979_01200</name>
</gene>
<dbReference type="Pfam" id="PF00072">
    <property type="entry name" value="Response_reg"/>
    <property type="match status" value="1"/>
</dbReference>
<keyword evidence="6" id="KW-1185">Reference proteome</keyword>
<dbReference type="InterPro" id="IPR024078">
    <property type="entry name" value="LmbE-like_dom_sf"/>
</dbReference>
<dbReference type="Gene3D" id="3.40.50.10320">
    <property type="entry name" value="LmbE-like"/>
    <property type="match status" value="1"/>
</dbReference>
<sequence>MAEAYRVVVVEDDADVAFYTKTVLEKRGGCVVETVSDPSLARAVISEFLPDVVVTDIEMPGINGLELMEQIRTDHPGIPIVVMTAHISVDYAVGALNAQADEFLIKPISASDLVTAVMRLAADGRANRSDKSEQAPESVLAIGAHPDDVEFGIGGILAAHRAAGDTVTILTLSRGTSSGQHTDLQHESLAAAEILGARLFLEDLPMKALDAGTAAVDTIARVVAEVSPTIVYTHSVNDDDADHRAVHEAALAATSAVPTVSAFQSQSSTVDFRPSKFVSIDGYTDTKLALVECFLGGDGIRSYLDPEFVLASARYWGRFGGGTSVEPLETIREAAPVAGTAVPVAASSISEA</sequence>
<evidence type="ECO:0000256" key="1">
    <source>
        <dbReference type="ARBA" id="ARBA00022553"/>
    </source>
</evidence>
<dbReference type="SUPFAM" id="SSF52172">
    <property type="entry name" value="CheY-like"/>
    <property type="match status" value="1"/>
</dbReference>
<dbReference type="GO" id="GO:0000160">
    <property type="term" value="P:phosphorelay signal transduction system"/>
    <property type="evidence" value="ECO:0007669"/>
    <property type="project" value="InterPro"/>
</dbReference>
<dbReference type="InterPro" id="IPR001789">
    <property type="entry name" value="Sig_transdc_resp-reg_receiver"/>
</dbReference>
<dbReference type="AlphaFoldDB" id="A0A916S9D2"/>
<evidence type="ECO:0000313" key="6">
    <source>
        <dbReference type="Proteomes" id="UP000606922"/>
    </source>
</evidence>
<organism evidence="5 6">
    <name type="scientific">Conyzicola nivalis</name>
    <dbReference type="NCBI Taxonomy" id="1477021"/>
    <lineage>
        <taxon>Bacteria</taxon>
        <taxon>Bacillati</taxon>
        <taxon>Actinomycetota</taxon>
        <taxon>Actinomycetes</taxon>
        <taxon>Micrococcales</taxon>
        <taxon>Microbacteriaceae</taxon>
        <taxon>Conyzicola</taxon>
    </lineage>
</organism>
<dbReference type="SMART" id="SM00448">
    <property type="entry name" value="REC"/>
    <property type="match status" value="1"/>
</dbReference>
<dbReference type="InterPro" id="IPR011006">
    <property type="entry name" value="CheY-like_superfamily"/>
</dbReference>
<reference evidence="5" key="1">
    <citation type="journal article" date="2014" name="Int. J. Syst. Evol. Microbiol.">
        <title>Complete genome sequence of Corynebacterium casei LMG S-19264T (=DSM 44701T), isolated from a smear-ripened cheese.</title>
        <authorList>
            <consortium name="US DOE Joint Genome Institute (JGI-PGF)"/>
            <person name="Walter F."/>
            <person name="Albersmeier A."/>
            <person name="Kalinowski J."/>
            <person name="Ruckert C."/>
        </authorList>
    </citation>
    <scope>NUCLEOTIDE SEQUENCE</scope>
    <source>
        <strain evidence="5">CGMCC 1.12813</strain>
    </source>
</reference>
<dbReference type="EMBL" id="BMGB01000001">
    <property type="protein sequence ID" value="GGA90277.1"/>
    <property type="molecule type" value="Genomic_DNA"/>
</dbReference>
<dbReference type="Proteomes" id="UP000606922">
    <property type="component" value="Unassembled WGS sequence"/>
</dbReference>
<keyword evidence="2" id="KW-0862">Zinc</keyword>
<evidence type="ECO:0000259" key="4">
    <source>
        <dbReference type="PROSITE" id="PS50110"/>
    </source>
</evidence>
<dbReference type="GO" id="GO:0016137">
    <property type="term" value="P:glycoside metabolic process"/>
    <property type="evidence" value="ECO:0007669"/>
    <property type="project" value="UniProtKB-ARBA"/>
</dbReference>
<dbReference type="PANTHER" id="PTHR44591:SF3">
    <property type="entry name" value="RESPONSE REGULATORY DOMAIN-CONTAINING PROTEIN"/>
    <property type="match status" value="1"/>
</dbReference>
<comment type="caution">
    <text evidence="5">The sequence shown here is derived from an EMBL/GenBank/DDBJ whole genome shotgun (WGS) entry which is preliminary data.</text>
</comment>
<dbReference type="Pfam" id="PF02585">
    <property type="entry name" value="PIG-L"/>
    <property type="match status" value="1"/>
</dbReference>
<keyword evidence="1 3" id="KW-0597">Phosphoprotein</keyword>
<dbReference type="InterPro" id="IPR003737">
    <property type="entry name" value="GlcNAc_PI_deacetylase-related"/>
</dbReference>
<evidence type="ECO:0000313" key="5">
    <source>
        <dbReference type="EMBL" id="GGA90277.1"/>
    </source>
</evidence>